<feature type="compositionally biased region" description="Basic and acidic residues" evidence="2">
    <location>
        <begin position="511"/>
        <end position="526"/>
    </location>
</feature>
<dbReference type="SUPFAM" id="SSF55797">
    <property type="entry name" value="PR-1-like"/>
    <property type="match status" value="1"/>
</dbReference>
<feature type="region of interest" description="Disordered" evidence="2">
    <location>
        <begin position="273"/>
        <end position="377"/>
    </location>
</feature>
<feature type="domain" description="SCP" evidence="3">
    <location>
        <begin position="484"/>
        <end position="598"/>
    </location>
</feature>
<sequence>MSSQYDAVALVRAAQTGDQRAQDELVGAYLPLLYNVVGRALHGHADTDDIVQETMLRALGSLGSLRDPASFQSWLLAIAMNELRRHWQSPAEQGPGPLPETREIADPGADFVDLTILRLGLSGQRRETAEATRWLDPDDNALLSLWWLEVSGRLSRTEVAAAMGLSPQHTAVRVQRMKAQLETARTVVRALALRPLCPGLGQVAEAWDGSPSALWRKRLARHVRDCPLCSEQGAGLVVAERLLVGLALVPLGAGLAAAPGLFHGAQAAAATGMPGGPVPGHPASGGAIPGDPISGGAIPGGQAGTPGDPFSGGSAGGHPPADGTYAAQSGAPAGTGGHAGGGHAGGSSAGTGGGTHAGTGGTHAAAGAGKHRRKRGGQAVTVGASVVLLLAVGGVVYTSTRSSEDNGKEARTPASAPVTSASASASPSPSKSPSKSSSPSPSKKPKPKPKPSSSAKPSPTRKPTPTAEPKSEPGGGSQVDQVTRLVNAERAKNGCGPVTANPKLQSAAQSHSDDMADRDYFSHTDPDGGDPGDRITAAGYRWSTYGENIAAGQQTPSQVMEGWMNSEGHRANILNCGFKEIGVGLRKDASGPIWTQNFGTAL</sequence>
<dbReference type="InterPro" id="IPR013325">
    <property type="entry name" value="RNA_pol_sigma_r2"/>
</dbReference>
<organism evidence="5 6">
    <name type="scientific">Streptomyces albus (strain ATCC 21838 / DSM 41398 / FERM P-419 / JCM 4703 / NBRC 107858)</name>
    <dbReference type="NCBI Taxonomy" id="1081613"/>
    <lineage>
        <taxon>Bacteria</taxon>
        <taxon>Bacillati</taxon>
        <taxon>Actinomycetota</taxon>
        <taxon>Actinomycetes</taxon>
        <taxon>Kitasatosporales</taxon>
        <taxon>Streptomycetaceae</taxon>
        <taxon>Streptomyces</taxon>
    </lineage>
</organism>
<dbReference type="Pfam" id="PF04542">
    <property type="entry name" value="Sigma70_r2"/>
    <property type="match status" value="1"/>
</dbReference>
<dbReference type="GO" id="GO:0003677">
    <property type="term" value="F:DNA binding"/>
    <property type="evidence" value="ECO:0007669"/>
    <property type="project" value="UniProtKB-KW"/>
</dbReference>
<evidence type="ECO:0000313" key="6">
    <source>
        <dbReference type="Proteomes" id="UP000031523"/>
    </source>
</evidence>
<evidence type="ECO:0000313" key="5">
    <source>
        <dbReference type="EMBL" id="AJE81002.1"/>
    </source>
</evidence>
<name>A0A0B5ESA3_STRA4</name>
<keyword evidence="1" id="KW-0731">Sigma factor</keyword>
<dbReference type="PROSITE" id="PS01063">
    <property type="entry name" value="SIGMA70_ECF"/>
    <property type="match status" value="1"/>
</dbReference>
<dbReference type="InterPro" id="IPR014284">
    <property type="entry name" value="RNA_pol_sigma-70_dom"/>
</dbReference>
<dbReference type="PANTHER" id="PTHR31157:SF1">
    <property type="entry name" value="SCP DOMAIN-CONTAINING PROTEIN"/>
    <property type="match status" value="1"/>
</dbReference>
<proteinExistence type="inferred from homology"/>
<accession>A0A0B5ESA3</accession>
<dbReference type="InterPro" id="IPR000838">
    <property type="entry name" value="RNA_pol_sigma70_ECF_CS"/>
</dbReference>
<dbReference type="Gene3D" id="3.40.33.10">
    <property type="entry name" value="CAP"/>
    <property type="match status" value="1"/>
</dbReference>
<evidence type="ECO:0000256" key="1">
    <source>
        <dbReference type="RuleBase" id="RU000716"/>
    </source>
</evidence>
<dbReference type="GO" id="GO:0016987">
    <property type="term" value="F:sigma factor activity"/>
    <property type="evidence" value="ECO:0007669"/>
    <property type="project" value="UniProtKB-KW"/>
</dbReference>
<dbReference type="SUPFAM" id="SSF88946">
    <property type="entry name" value="Sigma2 domain of RNA polymerase sigma factors"/>
    <property type="match status" value="1"/>
</dbReference>
<keyword evidence="1" id="KW-0238">DNA-binding</keyword>
<dbReference type="KEGG" id="sals:SLNWT_0626"/>
<keyword evidence="1" id="KW-0804">Transcription</keyword>
<feature type="region of interest" description="Disordered" evidence="2">
    <location>
        <begin position="492"/>
        <end position="533"/>
    </location>
</feature>
<dbReference type="GO" id="GO:0006352">
    <property type="term" value="P:DNA-templated transcription initiation"/>
    <property type="evidence" value="ECO:0007669"/>
    <property type="project" value="InterPro"/>
</dbReference>
<feature type="compositionally biased region" description="Low complexity" evidence="2">
    <location>
        <begin position="412"/>
        <end position="441"/>
    </location>
</feature>
<protein>
    <recommendedName>
        <fullName evidence="1">RNA polymerase sigma factor</fullName>
    </recommendedName>
</protein>
<dbReference type="Gene3D" id="1.10.1740.10">
    <property type="match status" value="1"/>
</dbReference>
<dbReference type="InterPro" id="IPR007627">
    <property type="entry name" value="RNA_pol_sigma70_r2"/>
</dbReference>
<dbReference type="InterPro" id="IPR035940">
    <property type="entry name" value="CAP_sf"/>
</dbReference>
<evidence type="ECO:0000259" key="4">
    <source>
        <dbReference type="Pfam" id="PF04542"/>
    </source>
</evidence>
<gene>
    <name evidence="5" type="ORF">SLNWT_0626</name>
</gene>
<reference evidence="5 6" key="1">
    <citation type="submission" date="2015-01" db="EMBL/GenBank/DDBJ databases">
        <title>Enhanced salinomycin production by adjusting the supply of polyketide extender units in Streptomyce albus DSM 41398.</title>
        <authorList>
            <person name="Lu C."/>
        </authorList>
    </citation>
    <scope>NUCLEOTIDE SEQUENCE [LARGE SCALE GENOMIC DNA]</scope>
    <source>
        <strain evidence="6">ATCC 21838 / DSM 41398 / FERM P-419 / JCM 4703 / NBRC 107858</strain>
    </source>
</reference>
<dbReference type="NCBIfam" id="TIGR02937">
    <property type="entry name" value="sigma70-ECF"/>
    <property type="match status" value="1"/>
</dbReference>
<feature type="compositionally biased region" description="Basic and acidic residues" evidence="2">
    <location>
        <begin position="402"/>
        <end position="411"/>
    </location>
</feature>
<feature type="compositionally biased region" description="Low complexity" evidence="2">
    <location>
        <begin position="451"/>
        <end position="467"/>
    </location>
</feature>
<evidence type="ECO:0000259" key="3">
    <source>
        <dbReference type="Pfam" id="PF00188"/>
    </source>
</evidence>
<dbReference type="PANTHER" id="PTHR31157">
    <property type="entry name" value="SCP DOMAIN-CONTAINING PROTEIN"/>
    <property type="match status" value="1"/>
</dbReference>
<keyword evidence="6" id="KW-1185">Reference proteome</keyword>
<dbReference type="InterPro" id="IPR014044">
    <property type="entry name" value="CAP_dom"/>
</dbReference>
<evidence type="ECO:0000256" key="2">
    <source>
        <dbReference type="SAM" id="MobiDB-lite"/>
    </source>
</evidence>
<dbReference type="EMBL" id="CP010519">
    <property type="protein sequence ID" value="AJE81002.1"/>
    <property type="molecule type" value="Genomic_DNA"/>
</dbReference>
<dbReference type="Pfam" id="PF00188">
    <property type="entry name" value="CAP"/>
    <property type="match status" value="1"/>
</dbReference>
<feature type="compositionally biased region" description="Gly residues" evidence="2">
    <location>
        <begin position="333"/>
        <end position="361"/>
    </location>
</feature>
<dbReference type="CDD" id="cd05379">
    <property type="entry name" value="CAP_bacterial"/>
    <property type="match status" value="1"/>
</dbReference>
<feature type="domain" description="RNA polymerase sigma-70 region 2" evidence="4">
    <location>
        <begin position="25"/>
        <end position="88"/>
    </location>
</feature>
<keyword evidence="1" id="KW-0805">Transcription regulation</keyword>
<comment type="similarity">
    <text evidence="1">Belongs to the sigma-70 factor family. ECF subfamily.</text>
</comment>
<dbReference type="AlphaFoldDB" id="A0A0B5ESA3"/>
<dbReference type="Proteomes" id="UP000031523">
    <property type="component" value="Chromosome"/>
</dbReference>
<feature type="region of interest" description="Disordered" evidence="2">
    <location>
        <begin position="399"/>
        <end position="479"/>
    </location>
</feature>